<dbReference type="Gene3D" id="1.25.40.10">
    <property type="entry name" value="Tetratricopeptide repeat domain"/>
    <property type="match status" value="2"/>
</dbReference>
<name>A0A8J8FJJ6_9BACT</name>
<dbReference type="InterPro" id="IPR019734">
    <property type="entry name" value="TPR_rpt"/>
</dbReference>
<gene>
    <name evidence="9" type="ORF">GD597_18695</name>
</gene>
<evidence type="ECO:0000256" key="4">
    <source>
        <dbReference type="PROSITE-ProRule" id="PRU00339"/>
    </source>
</evidence>
<dbReference type="GO" id="GO:0016020">
    <property type="term" value="C:membrane"/>
    <property type="evidence" value="ECO:0007669"/>
    <property type="project" value="InterPro"/>
</dbReference>
<keyword evidence="10" id="KW-1185">Reference proteome</keyword>
<dbReference type="EMBL" id="WHPF01000015">
    <property type="protein sequence ID" value="NNV57509.1"/>
    <property type="molecule type" value="Genomic_DNA"/>
</dbReference>
<keyword evidence="2" id="KW-0418">Kinase</keyword>
<keyword evidence="4" id="KW-0802">TPR repeat</keyword>
<feature type="repeat" description="TPR" evidence="4">
    <location>
        <begin position="237"/>
        <end position="270"/>
    </location>
</feature>
<dbReference type="InterPro" id="IPR011712">
    <property type="entry name" value="Sig_transdc_His_kin_sub3_dim/P"/>
</dbReference>
<dbReference type="AlphaFoldDB" id="A0A8J8FJJ6"/>
<evidence type="ECO:0000256" key="5">
    <source>
        <dbReference type="SAM" id="Phobius"/>
    </source>
</evidence>
<dbReference type="Gene3D" id="1.20.5.1930">
    <property type="match status" value="1"/>
</dbReference>
<evidence type="ECO:0000256" key="2">
    <source>
        <dbReference type="ARBA" id="ARBA00022777"/>
    </source>
</evidence>
<sequence>MHMFNGKRYITFLLFALLFCTGKNLQAQQNANYSSIFTAGEAKWFKRELPAAIQLLQLYISKTGAATDSNDIINANDLLANIYLTKSNYDSALYFSAKCMEALNKISNKRLLPNYYQTKARIYNQLGEMENTILYFSIADSLYAIATEKILRDQGVYTAAALGSIFQEQHQYEKSAEYYQLAVQRAANQPTRCPLLQSLEALANLYIDQKEYAKATPIFYTKLFTEPDTSDYCHVYAYAYLDMGDIHSHKGNADSAYFYYQKAIGLFYSSSEYYKLDAAYIRLATINFKKGNITAAKQFCDSTLEWAYRNNNLKQAIDCYQLLADISIQQNQFESAVLYLQKKEKCSDSLLNLKNLEASNNLYIINKVKEKDQSIAALNFTNNLNQDLIKKRETINYLLAGLLVVLLVLFTIYLNRLRLKRQLDKQNAVAQERERIIADLHDDIGATLSSMHIYGDLAQQVWFTQPEASKDMVAKITVQSKELMTRMGDIIWSMKPPDEEKHSFTARLKNYSNELLAAKNIECEFNIDETLSKKIIRPQVRRNILLIAKEAMNNIAKYSHATTATVVLTRQNETLLLTISDNGIGYHTENTIPGNGLNNIQRRCRQLNGGCSIQSIPGSGVTIDCTFPIATISHTL</sequence>
<dbReference type="GO" id="GO:0046983">
    <property type="term" value="F:protein dimerization activity"/>
    <property type="evidence" value="ECO:0007669"/>
    <property type="project" value="InterPro"/>
</dbReference>
<dbReference type="SUPFAM" id="SSF55874">
    <property type="entry name" value="ATPase domain of HSP90 chaperone/DNA topoisomerase II/histidine kinase"/>
    <property type="match status" value="1"/>
</dbReference>
<dbReference type="CDD" id="cd16917">
    <property type="entry name" value="HATPase_UhpB-NarQ-NarX-like"/>
    <property type="match status" value="1"/>
</dbReference>
<dbReference type="Pfam" id="PF02518">
    <property type="entry name" value="HATPase_c"/>
    <property type="match status" value="1"/>
</dbReference>
<keyword evidence="5" id="KW-1133">Transmembrane helix</keyword>
<dbReference type="Gene3D" id="3.30.565.10">
    <property type="entry name" value="Histidine kinase-like ATPase, C-terminal domain"/>
    <property type="match status" value="1"/>
</dbReference>
<proteinExistence type="predicted"/>
<feature type="signal peptide" evidence="6">
    <location>
        <begin position="1"/>
        <end position="27"/>
    </location>
</feature>
<evidence type="ECO:0000259" key="8">
    <source>
        <dbReference type="Pfam" id="PF07730"/>
    </source>
</evidence>
<feature type="transmembrane region" description="Helical" evidence="5">
    <location>
        <begin position="395"/>
        <end position="415"/>
    </location>
</feature>
<evidence type="ECO:0000256" key="3">
    <source>
        <dbReference type="ARBA" id="ARBA00023012"/>
    </source>
</evidence>
<evidence type="ECO:0000259" key="7">
    <source>
        <dbReference type="Pfam" id="PF02518"/>
    </source>
</evidence>
<dbReference type="PANTHER" id="PTHR24421">
    <property type="entry name" value="NITRATE/NITRITE SENSOR PROTEIN NARX-RELATED"/>
    <property type="match status" value="1"/>
</dbReference>
<feature type="domain" description="Signal transduction histidine kinase subgroup 3 dimerisation and phosphoacceptor" evidence="8">
    <location>
        <begin position="432"/>
        <end position="498"/>
    </location>
</feature>
<reference evidence="9" key="1">
    <citation type="submission" date="2019-10" db="EMBL/GenBank/DDBJ databases">
        <title>Draft genome sequence of Panacibacter sp. KCS-6.</title>
        <authorList>
            <person name="Yim K.J."/>
        </authorList>
    </citation>
    <scope>NUCLEOTIDE SEQUENCE</scope>
    <source>
        <strain evidence="9">KCS-6</strain>
    </source>
</reference>
<protein>
    <recommendedName>
        <fullName evidence="11">Tetratricopeptide repeat protein</fullName>
    </recommendedName>
</protein>
<dbReference type="SMART" id="SM00028">
    <property type="entry name" value="TPR"/>
    <property type="match status" value="5"/>
</dbReference>
<keyword evidence="5" id="KW-0472">Membrane</keyword>
<dbReference type="Proteomes" id="UP000598971">
    <property type="component" value="Unassembled WGS sequence"/>
</dbReference>
<dbReference type="GO" id="GO:0000155">
    <property type="term" value="F:phosphorelay sensor kinase activity"/>
    <property type="evidence" value="ECO:0007669"/>
    <property type="project" value="InterPro"/>
</dbReference>
<dbReference type="RefSeq" id="WP_171609453.1">
    <property type="nucleotide sequence ID" value="NZ_WHPF01000015.1"/>
</dbReference>
<dbReference type="InterPro" id="IPR011990">
    <property type="entry name" value="TPR-like_helical_dom_sf"/>
</dbReference>
<comment type="caution">
    <text evidence="9">The sequence shown here is derived from an EMBL/GenBank/DDBJ whole genome shotgun (WGS) entry which is preliminary data.</text>
</comment>
<keyword evidence="5" id="KW-0812">Transmembrane</keyword>
<evidence type="ECO:0008006" key="11">
    <source>
        <dbReference type="Google" id="ProtNLM"/>
    </source>
</evidence>
<feature type="domain" description="Histidine kinase/HSP90-like ATPase" evidence="7">
    <location>
        <begin position="543"/>
        <end position="629"/>
    </location>
</feature>
<dbReference type="InterPro" id="IPR003594">
    <property type="entry name" value="HATPase_dom"/>
</dbReference>
<keyword evidence="3" id="KW-0902">Two-component regulatory system</keyword>
<dbReference type="Pfam" id="PF13181">
    <property type="entry name" value="TPR_8"/>
    <property type="match status" value="1"/>
</dbReference>
<dbReference type="SUPFAM" id="SSF48452">
    <property type="entry name" value="TPR-like"/>
    <property type="match status" value="2"/>
</dbReference>
<dbReference type="InterPro" id="IPR050482">
    <property type="entry name" value="Sensor_HK_TwoCompSys"/>
</dbReference>
<keyword evidence="6" id="KW-0732">Signal</keyword>
<accession>A0A8J8FJJ6</accession>
<feature type="chain" id="PRO_5035209810" description="Tetratricopeptide repeat protein" evidence="6">
    <location>
        <begin position="28"/>
        <end position="636"/>
    </location>
</feature>
<dbReference type="InterPro" id="IPR036890">
    <property type="entry name" value="HATPase_C_sf"/>
</dbReference>
<dbReference type="PROSITE" id="PS50005">
    <property type="entry name" value="TPR"/>
    <property type="match status" value="1"/>
</dbReference>
<dbReference type="Pfam" id="PF07730">
    <property type="entry name" value="HisKA_3"/>
    <property type="match status" value="1"/>
</dbReference>
<evidence type="ECO:0000313" key="10">
    <source>
        <dbReference type="Proteomes" id="UP000598971"/>
    </source>
</evidence>
<evidence type="ECO:0000256" key="1">
    <source>
        <dbReference type="ARBA" id="ARBA00022679"/>
    </source>
</evidence>
<organism evidence="9 10">
    <name type="scientific">Limnovirga soli</name>
    <dbReference type="NCBI Taxonomy" id="2656915"/>
    <lineage>
        <taxon>Bacteria</taxon>
        <taxon>Pseudomonadati</taxon>
        <taxon>Bacteroidota</taxon>
        <taxon>Chitinophagia</taxon>
        <taxon>Chitinophagales</taxon>
        <taxon>Chitinophagaceae</taxon>
        <taxon>Limnovirga</taxon>
    </lineage>
</organism>
<keyword evidence="1" id="KW-0808">Transferase</keyword>
<evidence type="ECO:0000313" key="9">
    <source>
        <dbReference type="EMBL" id="NNV57509.1"/>
    </source>
</evidence>
<evidence type="ECO:0000256" key="6">
    <source>
        <dbReference type="SAM" id="SignalP"/>
    </source>
</evidence>